<gene>
    <name evidence="5" type="primary">SCL3_3</name>
    <name evidence="5" type="ORF">g.25692</name>
</gene>
<evidence type="ECO:0000256" key="3">
    <source>
        <dbReference type="PROSITE-ProRule" id="PRU01191"/>
    </source>
</evidence>
<sequence>MESSPVTSPLPGDLALTLTLSSSPSSPAPAPAPPAQLQLPCRDDGRHLRPDERGVRLVQLLLVCAAHAASGDLHGADHCLAHISALSSPSGDTMQRLASHFAAALAARVLRLRWPGLLSALGHLGEDPAAVAAGKVAFARALPYIPFARAVATGSVLRAAAAHEGVVHVVGMGWQWDPTLWIALLRGFCLLRRGTLRLRVTFAGSNEGDLESLGPALLKEANLADLSLRVDAIDCPLRELNAGMLKVEAGETLAVVSVLGLRQLLAEPGDGDPRGGTAHRFLSELRSLSPATVVAVEQVEAETGAAGAGERFVEGLHYYSSLFDSVDAAASAGRLSPGERAAVETVLGHEVEDVMERSERSGRWTGRFVRAGFRPAALWRGALEEAKRVVEAYRADGIGGYGLAAEPGRATISWHDRPMYSVSAWQC</sequence>
<reference evidence="5" key="1">
    <citation type="submission" date="2015-07" db="EMBL/GenBank/DDBJ databases">
        <title>Transcriptome Assembly of Anthurium amnicola.</title>
        <authorList>
            <person name="Suzuki J."/>
        </authorList>
    </citation>
    <scope>NUCLEOTIDE SEQUENCE</scope>
</reference>
<dbReference type="PROSITE" id="PS50985">
    <property type="entry name" value="GRAS"/>
    <property type="match status" value="1"/>
</dbReference>
<name>A0A1D1XJD7_9ARAE</name>
<keyword evidence="1" id="KW-0805">Transcription regulation</keyword>
<dbReference type="InterPro" id="IPR005202">
    <property type="entry name" value="TF_GRAS"/>
</dbReference>
<evidence type="ECO:0000256" key="2">
    <source>
        <dbReference type="ARBA" id="ARBA00023163"/>
    </source>
</evidence>
<feature type="region of interest" description="SAW" evidence="3">
    <location>
        <begin position="348"/>
        <end position="426"/>
    </location>
</feature>
<accession>A0A1D1XJD7</accession>
<comment type="caution">
    <text evidence="3">Lacks conserved residue(s) required for the propagation of feature annotation.</text>
</comment>
<comment type="similarity">
    <text evidence="3">Belongs to the GRAS family.</text>
</comment>
<evidence type="ECO:0000256" key="4">
    <source>
        <dbReference type="SAM" id="MobiDB-lite"/>
    </source>
</evidence>
<keyword evidence="2" id="KW-0804">Transcription</keyword>
<feature type="region of interest" description="Disordered" evidence="4">
    <location>
        <begin position="1"/>
        <end position="48"/>
    </location>
</feature>
<proteinExistence type="inferred from homology"/>
<organism evidence="5">
    <name type="scientific">Anthurium amnicola</name>
    <dbReference type="NCBI Taxonomy" id="1678845"/>
    <lineage>
        <taxon>Eukaryota</taxon>
        <taxon>Viridiplantae</taxon>
        <taxon>Streptophyta</taxon>
        <taxon>Embryophyta</taxon>
        <taxon>Tracheophyta</taxon>
        <taxon>Spermatophyta</taxon>
        <taxon>Magnoliopsida</taxon>
        <taxon>Liliopsida</taxon>
        <taxon>Araceae</taxon>
        <taxon>Pothoideae</taxon>
        <taxon>Potheae</taxon>
        <taxon>Anthurium</taxon>
    </lineage>
</organism>
<evidence type="ECO:0000256" key="1">
    <source>
        <dbReference type="ARBA" id="ARBA00023015"/>
    </source>
</evidence>
<evidence type="ECO:0000313" key="5">
    <source>
        <dbReference type="EMBL" id="JAT42508.1"/>
    </source>
</evidence>
<feature type="region of interest" description="Leucine repeat II (LRII)" evidence="3">
    <location>
        <begin position="212"/>
        <end position="244"/>
    </location>
</feature>
<dbReference type="AlphaFoldDB" id="A0A1D1XJD7"/>
<feature type="compositionally biased region" description="Low complexity" evidence="4">
    <location>
        <begin position="14"/>
        <end position="25"/>
    </location>
</feature>
<dbReference type="EMBL" id="GDJX01025428">
    <property type="protein sequence ID" value="JAT42508.1"/>
    <property type="molecule type" value="Transcribed_RNA"/>
</dbReference>
<protein>
    <submittedName>
        <fullName evidence="5">Scarecrow-like protein 3</fullName>
    </submittedName>
</protein>
<dbReference type="PANTHER" id="PTHR31636">
    <property type="entry name" value="OSJNBA0084A10.13 PROTEIN-RELATED"/>
    <property type="match status" value="1"/>
</dbReference>
<dbReference type="Pfam" id="PF03514">
    <property type="entry name" value="GRAS"/>
    <property type="match status" value="1"/>
</dbReference>
<feature type="short sequence motif" description="LXXLL motif" evidence="3">
    <location>
        <begin position="261"/>
        <end position="265"/>
    </location>
</feature>